<comment type="caution">
    <text evidence="3">The sequence shown here is derived from an EMBL/GenBank/DDBJ whole genome shotgun (WGS) entry which is preliminary data.</text>
</comment>
<dbReference type="PANTHER" id="PTHR33542">
    <property type="entry name" value="SIROHYDROCHLORIN FERROCHELATASE, CHLOROPLASTIC"/>
    <property type="match status" value="1"/>
</dbReference>
<proteinExistence type="predicted"/>
<gene>
    <name evidence="3" type="ORF">J2S07_000761</name>
</gene>
<dbReference type="Proteomes" id="UP001231362">
    <property type="component" value="Unassembled WGS sequence"/>
</dbReference>
<name>A0ABT9V0M8_9BACL</name>
<evidence type="ECO:0000313" key="4">
    <source>
        <dbReference type="Proteomes" id="UP001231362"/>
    </source>
</evidence>
<reference evidence="3 4" key="1">
    <citation type="submission" date="2023-07" db="EMBL/GenBank/DDBJ databases">
        <title>Genomic Encyclopedia of Type Strains, Phase IV (KMG-IV): sequencing the most valuable type-strain genomes for metagenomic binning, comparative biology and taxonomic classification.</title>
        <authorList>
            <person name="Goeker M."/>
        </authorList>
    </citation>
    <scope>NUCLEOTIDE SEQUENCE [LARGE SCALE GENOMIC DNA]</scope>
    <source>
        <strain evidence="3 4">DSM 23948</strain>
    </source>
</reference>
<evidence type="ECO:0000313" key="3">
    <source>
        <dbReference type="EMBL" id="MDQ0154457.1"/>
    </source>
</evidence>
<protein>
    <submittedName>
        <fullName evidence="3">Sirohydrochlorin ferrochelatase</fullName>
        <ecNumber evidence="3">4.99.1.4</ecNumber>
    </submittedName>
</protein>
<accession>A0ABT9V0M8</accession>
<dbReference type="InterPro" id="IPR002762">
    <property type="entry name" value="CbiX-like"/>
</dbReference>
<dbReference type="SUPFAM" id="SSF53800">
    <property type="entry name" value="Chelatase"/>
    <property type="match status" value="1"/>
</dbReference>
<dbReference type="InterPro" id="IPR050963">
    <property type="entry name" value="Sirohydro_Cobaltochel/CbiX"/>
</dbReference>
<organism evidence="3 4">
    <name type="scientific">Anoxybacillus andreesenii</name>
    <dbReference type="NCBI Taxonomy" id="1325932"/>
    <lineage>
        <taxon>Bacteria</taxon>
        <taxon>Bacillati</taxon>
        <taxon>Bacillota</taxon>
        <taxon>Bacilli</taxon>
        <taxon>Bacillales</taxon>
        <taxon>Anoxybacillaceae</taxon>
        <taxon>Anoxybacillus</taxon>
    </lineage>
</organism>
<evidence type="ECO:0000256" key="1">
    <source>
        <dbReference type="ARBA" id="ARBA00022723"/>
    </source>
</evidence>
<keyword evidence="1" id="KW-0479">Metal-binding</keyword>
<keyword evidence="2 3" id="KW-0456">Lyase</keyword>
<dbReference type="EMBL" id="JAUSTU010000003">
    <property type="protein sequence ID" value="MDQ0154457.1"/>
    <property type="molecule type" value="Genomic_DNA"/>
</dbReference>
<dbReference type="PANTHER" id="PTHR33542:SF3">
    <property type="entry name" value="SIROHYDROCHLORIN FERROCHELATASE, CHLOROPLASTIC"/>
    <property type="match status" value="1"/>
</dbReference>
<evidence type="ECO:0000256" key="2">
    <source>
        <dbReference type="ARBA" id="ARBA00023239"/>
    </source>
</evidence>
<dbReference type="CDD" id="cd03416">
    <property type="entry name" value="CbiX_SirB_N"/>
    <property type="match status" value="1"/>
</dbReference>
<dbReference type="GO" id="GO:0051266">
    <property type="term" value="F:sirohydrochlorin ferrochelatase activity"/>
    <property type="evidence" value="ECO:0007669"/>
    <property type="project" value="UniProtKB-EC"/>
</dbReference>
<dbReference type="EC" id="4.99.1.4" evidence="3"/>
<dbReference type="Pfam" id="PF01903">
    <property type="entry name" value="CbiX"/>
    <property type="match status" value="2"/>
</dbReference>
<keyword evidence="4" id="KW-1185">Reference proteome</keyword>
<dbReference type="Gene3D" id="3.40.50.1400">
    <property type="match status" value="2"/>
</dbReference>
<dbReference type="RefSeq" id="WP_307149069.1">
    <property type="nucleotide sequence ID" value="NZ_JAUSTU010000003.1"/>
</dbReference>
<sequence length="244" mass="27354">MKAVLYVAHGTRSKKGELEARSFLQKIMMKAPLPIQEISFLELSEPSMDEGFARCIQQGATDITVIPIFLLAAGHMKRDIPDNVKRWKQKYPQIRIELLNALGVQEEIVDGIVELIHESIIDLKRNDSILIVGRGSSDPDIYQAFAQIENMLRKRIKIESISTCYLAAAEPSFTCGLNRQLTNTTGRVIVVPYLLFSGLLLSEVSRTCRKFGSKVIQMGPLSHYPAIESLLVRKVSIPNICSLR</sequence>